<dbReference type="Gene3D" id="3.90.180.10">
    <property type="entry name" value="Medium-chain alcohol dehydrogenases, catalytic domain"/>
    <property type="match status" value="1"/>
</dbReference>
<sequence>MQIEATQVKITEFGSPDVLIKSASSWQSEEPQVAVYYASINPIDLKTRAGIGWAAKENADKLPWCPGYDVAGELLDAEGRGSGQYVCGLIGFPFQGGGYANIVTTDLENLVTIPEGVELRQAAALPLAGLTAYQALSRFGELRTGEQVVVLGAGGGVGHLVVQLAVKMGVEVTSISRSENHAWLSALGATHCIDYQQPDWQVRAAAEASLVIDCVGGDVGLSLIAELPCGTDVVTLPTVTADAMIEAGDKRGCHVTGMLVQQDTKVLKQLVDQLAEGKLKVHIDAEFELEKAADAHRMLEQGGVKGKVVLTVPENLKHS</sequence>
<dbReference type="SMART" id="SM00829">
    <property type="entry name" value="PKS_ER"/>
    <property type="match status" value="1"/>
</dbReference>
<evidence type="ECO:0000313" key="2">
    <source>
        <dbReference type="EMBL" id="MFD2095875.1"/>
    </source>
</evidence>
<dbReference type="InterPro" id="IPR052585">
    <property type="entry name" value="Lipid_raft_assoc_Zn_ADH"/>
</dbReference>
<accession>A0ABW4XM50</accession>
<dbReference type="GO" id="GO:0016491">
    <property type="term" value="F:oxidoreductase activity"/>
    <property type="evidence" value="ECO:0007669"/>
    <property type="project" value="UniProtKB-KW"/>
</dbReference>
<dbReference type="Pfam" id="PF13602">
    <property type="entry name" value="ADH_zinc_N_2"/>
    <property type="match status" value="1"/>
</dbReference>
<reference evidence="3" key="1">
    <citation type="journal article" date="2019" name="Int. J. Syst. Evol. Microbiol.">
        <title>The Global Catalogue of Microorganisms (GCM) 10K type strain sequencing project: providing services to taxonomists for standard genome sequencing and annotation.</title>
        <authorList>
            <consortium name="The Broad Institute Genomics Platform"/>
            <consortium name="The Broad Institute Genome Sequencing Center for Infectious Disease"/>
            <person name="Wu L."/>
            <person name="Ma J."/>
        </authorList>
    </citation>
    <scope>NUCLEOTIDE SEQUENCE [LARGE SCALE GENOMIC DNA]</scope>
    <source>
        <strain evidence="3">CGMCC 1.10992</strain>
    </source>
</reference>
<comment type="caution">
    <text evidence="2">The sequence shown here is derived from an EMBL/GenBank/DDBJ whole genome shotgun (WGS) entry which is preliminary data.</text>
</comment>
<evidence type="ECO:0000259" key="1">
    <source>
        <dbReference type="SMART" id="SM00829"/>
    </source>
</evidence>
<name>A0ABW4XM50_9GAMM</name>
<dbReference type="Proteomes" id="UP001597380">
    <property type="component" value="Unassembled WGS sequence"/>
</dbReference>
<proteinExistence type="predicted"/>
<protein>
    <submittedName>
        <fullName evidence="2">NADP-dependent oxidoreductase</fullName>
        <ecNumber evidence="2">1.-.-.-</ecNumber>
    </submittedName>
</protein>
<dbReference type="CDD" id="cd05289">
    <property type="entry name" value="MDR_like_2"/>
    <property type="match status" value="1"/>
</dbReference>
<keyword evidence="3" id="KW-1185">Reference proteome</keyword>
<gene>
    <name evidence="2" type="ORF">ACFSJ3_07750</name>
</gene>
<dbReference type="RefSeq" id="WP_345340724.1">
    <property type="nucleotide sequence ID" value="NZ_BAABLI010000016.1"/>
</dbReference>
<dbReference type="PANTHER" id="PTHR43482">
    <property type="entry name" value="PROTEIN AST1-RELATED"/>
    <property type="match status" value="1"/>
</dbReference>
<dbReference type="EMBL" id="JBHUHT010000010">
    <property type="protein sequence ID" value="MFD2095875.1"/>
    <property type="molecule type" value="Genomic_DNA"/>
</dbReference>
<dbReference type="InterPro" id="IPR020843">
    <property type="entry name" value="ER"/>
</dbReference>
<dbReference type="PANTHER" id="PTHR43482:SF1">
    <property type="entry name" value="PROTEIN AST1-RELATED"/>
    <property type="match status" value="1"/>
</dbReference>
<dbReference type="SUPFAM" id="SSF51735">
    <property type="entry name" value="NAD(P)-binding Rossmann-fold domains"/>
    <property type="match status" value="1"/>
</dbReference>
<evidence type="ECO:0000313" key="3">
    <source>
        <dbReference type="Proteomes" id="UP001597380"/>
    </source>
</evidence>
<dbReference type="InterPro" id="IPR011032">
    <property type="entry name" value="GroES-like_sf"/>
</dbReference>
<dbReference type="EC" id="1.-.-.-" evidence="2"/>
<keyword evidence="2" id="KW-0560">Oxidoreductase</keyword>
<organism evidence="2 3">
    <name type="scientific">Corallincola platygyrae</name>
    <dbReference type="NCBI Taxonomy" id="1193278"/>
    <lineage>
        <taxon>Bacteria</taxon>
        <taxon>Pseudomonadati</taxon>
        <taxon>Pseudomonadota</taxon>
        <taxon>Gammaproteobacteria</taxon>
        <taxon>Alteromonadales</taxon>
        <taxon>Psychromonadaceae</taxon>
        <taxon>Corallincola</taxon>
    </lineage>
</organism>
<dbReference type="Pfam" id="PF08240">
    <property type="entry name" value="ADH_N"/>
    <property type="match status" value="1"/>
</dbReference>
<dbReference type="InterPro" id="IPR036291">
    <property type="entry name" value="NAD(P)-bd_dom_sf"/>
</dbReference>
<dbReference type="SUPFAM" id="SSF50129">
    <property type="entry name" value="GroES-like"/>
    <property type="match status" value="1"/>
</dbReference>
<dbReference type="Gene3D" id="3.40.50.720">
    <property type="entry name" value="NAD(P)-binding Rossmann-like Domain"/>
    <property type="match status" value="1"/>
</dbReference>
<dbReference type="InterPro" id="IPR013154">
    <property type="entry name" value="ADH-like_N"/>
</dbReference>
<feature type="domain" description="Enoyl reductase (ER)" evidence="1">
    <location>
        <begin position="14"/>
        <end position="310"/>
    </location>
</feature>